<dbReference type="InterPro" id="IPR011009">
    <property type="entry name" value="Kinase-like_dom_sf"/>
</dbReference>
<feature type="domain" description="Ig-like" evidence="10">
    <location>
        <begin position="161"/>
        <end position="252"/>
    </location>
</feature>
<dbReference type="PANTHER" id="PTHR10075:SF14">
    <property type="entry name" value="CELL ADHESION MOLECULE DSCAM2-RELATED"/>
    <property type="match status" value="1"/>
</dbReference>
<dbReference type="InterPro" id="IPR001245">
    <property type="entry name" value="Ser-Thr/Tyr_kinase_cat_dom"/>
</dbReference>
<comment type="subcellular location">
    <subcellularLocation>
        <location evidence="1">Membrane</location>
        <topology evidence="1">Single-pass membrane protein</topology>
    </subcellularLocation>
</comment>
<feature type="domain" description="Protein kinase" evidence="9">
    <location>
        <begin position="749"/>
        <end position="1029"/>
    </location>
</feature>
<dbReference type="InterPro" id="IPR003599">
    <property type="entry name" value="Ig_sub"/>
</dbReference>
<reference evidence="11 12" key="1">
    <citation type="submission" date="2024-05" db="EMBL/GenBank/DDBJ databases">
        <authorList>
            <person name="Wallberg A."/>
        </authorList>
    </citation>
    <scope>NUCLEOTIDE SEQUENCE [LARGE SCALE GENOMIC DNA]</scope>
</reference>
<dbReference type="SUPFAM" id="SSF48726">
    <property type="entry name" value="Immunoglobulin"/>
    <property type="match status" value="5"/>
</dbReference>
<dbReference type="PRINTS" id="PR00109">
    <property type="entry name" value="TYRKINASE"/>
</dbReference>
<dbReference type="GO" id="GO:0005524">
    <property type="term" value="F:ATP binding"/>
    <property type="evidence" value="ECO:0007669"/>
    <property type="project" value="UniProtKB-KW"/>
</dbReference>
<feature type="compositionally biased region" description="Polar residues" evidence="7">
    <location>
        <begin position="704"/>
        <end position="731"/>
    </location>
</feature>
<dbReference type="GO" id="GO:0046872">
    <property type="term" value="F:metal ion binding"/>
    <property type="evidence" value="ECO:0007669"/>
    <property type="project" value="UniProtKB-KW"/>
</dbReference>
<dbReference type="SUPFAM" id="SSF56112">
    <property type="entry name" value="Protein kinase-like (PK-like)"/>
    <property type="match status" value="1"/>
</dbReference>
<feature type="domain" description="Ig-like" evidence="10">
    <location>
        <begin position="455"/>
        <end position="552"/>
    </location>
</feature>
<feature type="domain" description="Ig-like" evidence="10">
    <location>
        <begin position="356"/>
        <end position="454"/>
    </location>
</feature>
<dbReference type="PANTHER" id="PTHR10075">
    <property type="entry name" value="BASIGIN RELATED"/>
    <property type="match status" value="1"/>
</dbReference>
<dbReference type="InterPro" id="IPR013783">
    <property type="entry name" value="Ig-like_fold"/>
</dbReference>
<feature type="non-terminal residue" evidence="11">
    <location>
        <position position="1"/>
    </location>
</feature>
<dbReference type="InterPro" id="IPR003598">
    <property type="entry name" value="Ig_sub2"/>
</dbReference>
<feature type="binding site" evidence="6">
    <location>
        <position position="899"/>
    </location>
    <ligand>
        <name>Mg(2+)</name>
        <dbReference type="ChEBI" id="CHEBI:18420"/>
    </ligand>
</feature>
<dbReference type="Pfam" id="PF13927">
    <property type="entry name" value="Ig_3"/>
    <property type="match status" value="4"/>
</dbReference>
<keyword evidence="6" id="KW-0479">Metal-binding</keyword>
<comment type="caution">
    <text evidence="11">The sequence shown here is derived from an EMBL/GenBank/DDBJ whole genome shotgun (WGS) entry which is preliminary data.</text>
</comment>
<gene>
    <name evidence="11" type="ORF">MNOR_LOCUS9391</name>
</gene>
<keyword evidence="8" id="KW-1133">Transmembrane helix</keyword>
<dbReference type="Gene3D" id="3.30.200.20">
    <property type="entry name" value="Phosphorylase Kinase, domain 1"/>
    <property type="match status" value="1"/>
</dbReference>
<organism evidence="11 12">
    <name type="scientific">Meganyctiphanes norvegica</name>
    <name type="common">Northern krill</name>
    <name type="synonym">Thysanopoda norvegica</name>
    <dbReference type="NCBI Taxonomy" id="48144"/>
    <lineage>
        <taxon>Eukaryota</taxon>
        <taxon>Metazoa</taxon>
        <taxon>Ecdysozoa</taxon>
        <taxon>Arthropoda</taxon>
        <taxon>Crustacea</taxon>
        <taxon>Multicrustacea</taxon>
        <taxon>Malacostraca</taxon>
        <taxon>Eumalacostraca</taxon>
        <taxon>Eucarida</taxon>
        <taxon>Euphausiacea</taxon>
        <taxon>Euphausiidae</taxon>
        <taxon>Meganyctiphanes</taxon>
    </lineage>
</organism>
<feature type="active site" description="Proton acceptor" evidence="4">
    <location>
        <position position="894"/>
    </location>
</feature>
<evidence type="ECO:0008006" key="13">
    <source>
        <dbReference type="Google" id="ProtNLM"/>
    </source>
</evidence>
<dbReference type="InterPro" id="IPR036179">
    <property type="entry name" value="Ig-like_dom_sf"/>
</dbReference>
<dbReference type="AlphaFoldDB" id="A0AAV2Q9A9"/>
<evidence type="ECO:0000256" key="8">
    <source>
        <dbReference type="SAM" id="Phobius"/>
    </source>
</evidence>
<evidence type="ECO:0000313" key="11">
    <source>
        <dbReference type="EMBL" id="CAL4074045.1"/>
    </source>
</evidence>
<feature type="region of interest" description="Disordered" evidence="7">
    <location>
        <begin position="704"/>
        <end position="735"/>
    </location>
</feature>
<dbReference type="PROSITE" id="PS50835">
    <property type="entry name" value="IG_LIKE"/>
    <property type="match status" value="5"/>
</dbReference>
<feature type="transmembrane region" description="Helical" evidence="8">
    <location>
        <begin position="565"/>
        <end position="586"/>
    </location>
</feature>
<evidence type="ECO:0000256" key="3">
    <source>
        <dbReference type="ARBA" id="ARBA00023319"/>
    </source>
</evidence>
<evidence type="ECO:0000259" key="9">
    <source>
        <dbReference type="PROSITE" id="PS50011"/>
    </source>
</evidence>
<sequence length="1029" mass="110919">VEGLDGVSVSRRRLTINPVVPTKHNGVYTCEVSTSRRSQGSERTPFTHTATHHPFILSVTDDHLPSLVVAPESTVVRVGDEASFQCQFEDGTTTEWYFHNQGPLTETGRFKLYDNGTFLVRGVTSSDEGDYKCVGVHPKRSLPVTYSASLKLAYMASGEEPSLEPGPEVGLNHVVGVGGTLRVVCLPPPAYPHPDIFWATTDFEELPDSGSIRVEDNMLVIEGATYDHAGNYTCTSSNLAATATTTLSLVVTKRPVVEMVTKTVQVLEDETTRLECRFDTAPPPFTVVTWTLDAQQVTVDDYRISVSGSGADGSVSILRLRWVRLEDAGKYACVVTTVGHPPVVTKPATLIVTERLKFSRVPDATRVEVGGNTSIPCKARGAVPPAITWQRVPTHQGQCTGSGTTCKTTAGKGGSAHLPENMASSGGSLEIYNAVLENTGDYMCVASSAQATINTTVTLLVIESAVLEWVTQGPVQVEEGETLVLECHARGNPPPAIHWDYNHATNAFDPSRVDIQGNGTLRVSGMRPEDGGIYGCTAGNMGGLVRAEITVDVAGSGSKVLGRTVGVAVGGAAAYIALVGAMLFYCRQRRQRLKNTNARRNGSGRVCGEAGEERERLMYCARPRGIGAAVTGTNSVNHTVNNTTNVNTRATAESPTENIEAPGTPAPLLGGHMETSNIMQSSLCASNIMQSSFGASSHLGLSQASTHTMGSTAPSPQPVLNPSTQAVPQTTEGRKASYIEPMQICREDIQVLLTLGHGEFGEVQLARIRSPTEQLDSEELPDPEKLVMVKVVTSRDESVLAEVCREASMFSGKGHARVVTTLALFTSPRPHLLVTSYTDWGDLKQFLLATRKDGPRPIGGLRPPPVSHSQCIDMIQQVAEGLEYLHGRRHTHKDIAARNCLITSTLQVKLSNPALTRDAYATEYCTFRNQVVPVRWLAPEALLEDEHSMKSSVYSWAWLAWEVLTQAALPHTALTHAQVIDGAERGDLQHCTPTGTPPDLANLLTACWQYSPRPRPAIHDVVATLRTMV</sequence>
<keyword evidence="5" id="KW-0067">ATP-binding</keyword>
<dbReference type="InterPro" id="IPR007110">
    <property type="entry name" value="Ig-like_dom"/>
</dbReference>
<keyword evidence="3" id="KW-0393">Immunoglobulin domain</keyword>
<keyword evidence="8" id="KW-0812">Transmembrane</keyword>
<dbReference type="PROSITE" id="PS50011">
    <property type="entry name" value="PROTEIN_KINASE_DOM"/>
    <property type="match status" value="1"/>
</dbReference>
<dbReference type="EMBL" id="CAXKWB010004534">
    <property type="protein sequence ID" value="CAL4074045.1"/>
    <property type="molecule type" value="Genomic_DNA"/>
</dbReference>
<keyword evidence="2" id="KW-0325">Glycoprotein</keyword>
<feature type="binding site" evidence="5">
    <location>
        <position position="898"/>
    </location>
    <ligand>
        <name>ATP</name>
        <dbReference type="ChEBI" id="CHEBI:30616"/>
    </ligand>
</feature>
<dbReference type="GO" id="GO:0048468">
    <property type="term" value="P:cell development"/>
    <property type="evidence" value="ECO:0007669"/>
    <property type="project" value="UniProtKB-ARBA"/>
</dbReference>
<dbReference type="GO" id="GO:0004672">
    <property type="term" value="F:protein kinase activity"/>
    <property type="evidence" value="ECO:0007669"/>
    <property type="project" value="InterPro"/>
</dbReference>
<evidence type="ECO:0000256" key="7">
    <source>
        <dbReference type="SAM" id="MobiDB-lite"/>
    </source>
</evidence>
<evidence type="ECO:0000256" key="4">
    <source>
        <dbReference type="PIRSR" id="PIRSR000615-1"/>
    </source>
</evidence>
<evidence type="ECO:0000313" key="12">
    <source>
        <dbReference type="Proteomes" id="UP001497623"/>
    </source>
</evidence>
<dbReference type="Gene3D" id="2.60.40.10">
    <property type="entry name" value="Immunoglobulins"/>
    <property type="match status" value="5"/>
</dbReference>
<evidence type="ECO:0000259" key="10">
    <source>
        <dbReference type="PROSITE" id="PS50835"/>
    </source>
</evidence>
<evidence type="ECO:0000256" key="1">
    <source>
        <dbReference type="ARBA" id="ARBA00004167"/>
    </source>
</evidence>
<evidence type="ECO:0000256" key="6">
    <source>
        <dbReference type="PIRSR" id="PIRSR000615-3"/>
    </source>
</evidence>
<dbReference type="SMART" id="SM00409">
    <property type="entry name" value="IG"/>
    <property type="match status" value="5"/>
</dbReference>
<dbReference type="Gene3D" id="1.10.510.10">
    <property type="entry name" value="Transferase(Phosphotransferase) domain 1"/>
    <property type="match status" value="1"/>
</dbReference>
<dbReference type="Proteomes" id="UP001497623">
    <property type="component" value="Unassembled WGS sequence"/>
</dbReference>
<evidence type="ECO:0000256" key="5">
    <source>
        <dbReference type="PIRSR" id="PIRSR000615-2"/>
    </source>
</evidence>
<dbReference type="CDD" id="cd00096">
    <property type="entry name" value="Ig"/>
    <property type="match status" value="1"/>
</dbReference>
<dbReference type="Pfam" id="PF07714">
    <property type="entry name" value="PK_Tyr_Ser-Thr"/>
    <property type="match status" value="1"/>
</dbReference>
<keyword evidence="8" id="KW-0472">Membrane</keyword>
<keyword evidence="12" id="KW-1185">Reference proteome</keyword>
<name>A0AAV2Q9A9_MEGNR</name>
<keyword evidence="6" id="KW-0460">Magnesium</keyword>
<protein>
    <recommendedName>
        <fullName evidence="13">Tyrosine-protein kinase-like otk</fullName>
    </recommendedName>
</protein>
<dbReference type="InterPro" id="IPR000719">
    <property type="entry name" value="Prot_kinase_dom"/>
</dbReference>
<feature type="domain" description="Ig-like" evidence="10">
    <location>
        <begin position="65"/>
        <end position="145"/>
    </location>
</feature>
<accession>A0AAV2Q9A9</accession>
<dbReference type="SMART" id="SM00408">
    <property type="entry name" value="IGc2"/>
    <property type="match status" value="5"/>
</dbReference>
<dbReference type="PIRSF" id="PIRSF000615">
    <property type="entry name" value="TyrPK_CSF1-R"/>
    <property type="match status" value="1"/>
</dbReference>
<proteinExistence type="predicted"/>
<evidence type="ECO:0000256" key="2">
    <source>
        <dbReference type="ARBA" id="ARBA00023180"/>
    </source>
</evidence>
<dbReference type="GO" id="GO:0016020">
    <property type="term" value="C:membrane"/>
    <property type="evidence" value="ECO:0007669"/>
    <property type="project" value="UniProtKB-SubCell"/>
</dbReference>
<keyword evidence="5" id="KW-0547">Nucleotide-binding</keyword>
<feature type="domain" description="Ig-like" evidence="10">
    <location>
        <begin position="255"/>
        <end position="351"/>
    </location>
</feature>